<keyword evidence="3 10" id="KW-0963">Cytoplasm</keyword>
<dbReference type="SUPFAM" id="SSF88697">
    <property type="entry name" value="PUA domain-like"/>
    <property type="match status" value="1"/>
</dbReference>
<dbReference type="EMBL" id="JAHLFN010000010">
    <property type="protein sequence ID" value="MBU3841493.1"/>
    <property type="molecule type" value="Genomic_DNA"/>
</dbReference>
<dbReference type="PANTHER" id="PTHR30027">
    <property type="entry name" value="RIBOSOMAL RNA SMALL SUBUNIT METHYLTRANSFERASE E"/>
    <property type="match status" value="1"/>
</dbReference>
<dbReference type="InterPro" id="IPR015947">
    <property type="entry name" value="PUA-like_sf"/>
</dbReference>
<reference evidence="13" key="2">
    <citation type="submission" date="2021-04" db="EMBL/GenBank/DDBJ databases">
        <authorList>
            <person name="Gilroy R."/>
        </authorList>
    </citation>
    <scope>NUCLEOTIDE SEQUENCE</scope>
    <source>
        <strain evidence="13">A6-441</strain>
    </source>
</reference>
<evidence type="ECO:0000259" key="11">
    <source>
        <dbReference type="Pfam" id="PF04452"/>
    </source>
</evidence>
<keyword evidence="5 10" id="KW-0489">Methyltransferase</keyword>
<evidence type="ECO:0000256" key="1">
    <source>
        <dbReference type="ARBA" id="ARBA00004496"/>
    </source>
</evidence>
<dbReference type="AlphaFoldDB" id="A0A9E2KWS7"/>
<organism evidence="13 14">
    <name type="scientific">Candidatus Fusobacterium pullicola</name>
    <dbReference type="NCBI Taxonomy" id="2838601"/>
    <lineage>
        <taxon>Bacteria</taxon>
        <taxon>Fusobacteriati</taxon>
        <taxon>Fusobacteriota</taxon>
        <taxon>Fusobacteriia</taxon>
        <taxon>Fusobacteriales</taxon>
        <taxon>Fusobacteriaceae</taxon>
        <taxon>Fusobacterium</taxon>
    </lineage>
</organism>
<evidence type="ECO:0000256" key="9">
    <source>
        <dbReference type="ARBA" id="ARBA00047944"/>
    </source>
</evidence>
<sequence>MISVIISEENIQDNKIIIDDKGDVNHLKNVFRVKIDEKIRAVDGEKEYICRVIELEKKSVTLVIDKIFEDRFSTKVRIDAAVGILKNDKMDLTIQKLTEIGINRIIPLNTKRGIAKVNEKKDKWDLIVKEALKQCQGVKPLIIEEVTKIEKLKLEDYDLVIVPYECEEEYTLKNLLKKQTKEIEKVLYIIGPEGGFDIEEIEYLKQNGANIVTLGKRILRAETASIVVGGVLINEFQ</sequence>
<comment type="subcellular location">
    <subcellularLocation>
        <location evidence="1 10">Cytoplasm</location>
    </subcellularLocation>
</comment>
<reference evidence="13" key="1">
    <citation type="journal article" date="2021" name="PeerJ">
        <title>Extensive microbial diversity within the chicken gut microbiome revealed by metagenomics and culture.</title>
        <authorList>
            <person name="Gilroy R."/>
            <person name="Ravi A."/>
            <person name="Getino M."/>
            <person name="Pursley I."/>
            <person name="Horton D.L."/>
            <person name="Alikhan N.F."/>
            <person name="Baker D."/>
            <person name="Gharbi K."/>
            <person name="Hall N."/>
            <person name="Watson M."/>
            <person name="Adriaenssens E.M."/>
            <person name="Foster-Nyarko E."/>
            <person name="Jarju S."/>
            <person name="Secka A."/>
            <person name="Antonio M."/>
            <person name="Oren A."/>
            <person name="Chaudhuri R.R."/>
            <person name="La Ragione R."/>
            <person name="Hildebrand F."/>
            <person name="Pallen M.J."/>
        </authorList>
    </citation>
    <scope>NUCLEOTIDE SEQUENCE</scope>
    <source>
        <strain evidence="13">A6-441</strain>
    </source>
</reference>
<dbReference type="NCBIfam" id="TIGR00046">
    <property type="entry name" value="RsmE family RNA methyltransferase"/>
    <property type="match status" value="1"/>
</dbReference>
<dbReference type="Gene3D" id="3.40.1280.10">
    <property type="match status" value="1"/>
</dbReference>
<evidence type="ECO:0000313" key="14">
    <source>
        <dbReference type="Proteomes" id="UP000724657"/>
    </source>
</evidence>
<comment type="catalytic activity">
    <reaction evidence="9 10">
        <text>uridine(1498) in 16S rRNA + S-adenosyl-L-methionine = N(3)-methyluridine(1498) in 16S rRNA + S-adenosyl-L-homocysteine + H(+)</text>
        <dbReference type="Rhea" id="RHEA:42920"/>
        <dbReference type="Rhea" id="RHEA-COMP:10283"/>
        <dbReference type="Rhea" id="RHEA-COMP:10284"/>
        <dbReference type="ChEBI" id="CHEBI:15378"/>
        <dbReference type="ChEBI" id="CHEBI:57856"/>
        <dbReference type="ChEBI" id="CHEBI:59789"/>
        <dbReference type="ChEBI" id="CHEBI:65315"/>
        <dbReference type="ChEBI" id="CHEBI:74502"/>
        <dbReference type="EC" id="2.1.1.193"/>
    </reaction>
</comment>
<evidence type="ECO:0000256" key="10">
    <source>
        <dbReference type="PIRNR" id="PIRNR015601"/>
    </source>
</evidence>
<dbReference type="InterPro" id="IPR006700">
    <property type="entry name" value="RsmE"/>
</dbReference>
<dbReference type="InterPro" id="IPR046887">
    <property type="entry name" value="RsmE_PUA-like"/>
</dbReference>
<dbReference type="InterPro" id="IPR046886">
    <property type="entry name" value="RsmE_MTase_dom"/>
</dbReference>
<keyword evidence="4 10" id="KW-0698">rRNA processing</keyword>
<feature type="domain" description="Ribosomal RNA small subunit methyltransferase E PUA-like" evidence="12">
    <location>
        <begin position="19"/>
        <end position="64"/>
    </location>
</feature>
<dbReference type="GO" id="GO:0070042">
    <property type="term" value="F:rRNA (uridine-N3-)-methyltransferase activity"/>
    <property type="evidence" value="ECO:0007669"/>
    <property type="project" value="TreeGrafter"/>
</dbReference>
<dbReference type="InterPro" id="IPR029026">
    <property type="entry name" value="tRNA_m1G_MTases_N"/>
</dbReference>
<dbReference type="Proteomes" id="UP000724657">
    <property type="component" value="Unassembled WGS sequence"/>
</dbReference>
<dbReference type="Pfam" id="PF20260">
    <property type="entry name" value="PUA_4"/>
    <property type="match status" value="1"/>
</dbReference>
<dbReference type="EC" id="2.1.1.193" evidence="10"/>
<evidence type="ECO:0000256" key="3">
    <source>
        <dbReference type="ARBA" id="ARBA00022490"/>
    </source>
</evidence>
<comment type="caution">
    <text evidence="13">The sequence shown here is derived from an EMBL/GenBank/DDBJ whole genome shotgun (WGS) entry which is preliminary data.</text>
</comment>
<keyword evidence="6 10" id="KW-0808">Transferase</keyword>
<dbReference type="CDD" id="cd18084">
    <property type="entry name" value="RsmE-like"/>
    <property type="match status" value="1"/>
</dbReference>
<feature type="domain" description="Ribosomal RNA small subunit methyltransferase E methyltransferase" evidence="11">
    <location>
        <begin position="75"/>
        <end position="231"/>
    </location>
</feature>
<dbReference type="GO" id="GO:0070475">
    <property type="term" value="P:rRNA base methylation"/>
    <property type="evidence" value="ECO:0007669"/>
    <property type="project" value="TreeGrafter"/>
</dbReference>
<protein>
    <recommendedName>
        <fullName evidence="10">Ribosomal RNA small subunit methyltransferase E</fullName>
        <ecNumber evidence="10">2.1.1.193</ecNumber>
    </recommendedName>
</protein>
<evidence type="ECO:0000256" key="4">
    <source>
        <dbReference type="ARBA" id="ARBA00022552"/>
    </source>
</evidence>
<comment type="similarity">
    <text evidence="2 10">Belongs to the RNA methyltransferase RsmE family.</text>
</comment>
<evidence type="ECO:0000256" key="5">
    <source>
        <dbReference type="ARBA" id="ARBA00022603"/>
    </source>
</evidence>
<evidence type="ECO:0000259" key="12">
    <source>
        <dbReference type="Pfam" id="PF20260"/>
    </source>
</evidence>
<dbReference type="InterPro" id="IPR029028">
    <property type="entry name" value="Alpha/beta_knot_MTases"/>
</dbReference>
<gene>
    <name evidence="13" type="ORF">IAA47_00590</name>
</gene>
<name>A0A9E2KWS7_9FUSO</name>
<dbReference type="Pfam" id="PF04452">
    <property type="entry name" value="Methyltrans_RNA"/>
    <property type="match status" value="1"/>
</dbReference>
<dbReference type="SUPFAM" id="SSF75217">
    <property type="entry name" value="alpha/beta knot"/>
    <property type="match status" value="1"/>
</dbReference>
<evidence type="ECO:0000313" key="13">
    <source>
        <dbReference type="EMBL" id="MBU3841493.1"/>
    </source>
</evidence>
<dbReference type="PANTHER" id="PTHR30027:SF3">
    <property type="entry name" value="16S RRNA (URACIL(1498)-N(3))-METHYLTRANSFERASE"/>
    <property type="match status" value="1"/>
</dbReference>
<dbReference type="GO" id="GO:0005737">
    <property type="term" value="C:cytoplasm"/>
    <property type="evidence" value="ECO:0007669"/>
    <property type="project" value="UniProtKB-SubCell"/>
</dbReference>
<evidence type="ECO:0000256" key="8">
    <source>
        <dbReference type="ARBA" id="ARBA00025699"/>
    </source>
</evidence>
<accession>A0A9E2KWS7</accession>
<evidence type="ECO:0000256" key="6">
    <source>
        <dbReference type="ARBA" id="ARBA00022679"/>
    </source>
</evidence>
<dbReference type="PIRSF" id="PIRSF015601">
    <property type="entry name" value="MTase_slr0722"/>
    <property type="match status" value="1"/>
</dbReference>
<evidence type="ECO:0000256" key="7">
    <source>
        <dbReference type="ARBA" id="ARBA00022691"/>
    </source>
</evidence>
<keyword evidence="7 10" id="KW-0949">S-adenosyl-L-methionine</keyword>
<proteinExistence type="inferred from homology"/>
<comment type="function">
    <text evidence="8 10">Specifically methylates the N3 position of the uracil ring of uridine 1498 (m3U1498) in 16S rRNA. Acts on the fully assembled 30S ribosomal subunit.</text>
</comment>
<evidence type="ECO:0000256" key="2">
    <source>
        <dbReference type="ARBA" id="ARBA00005528"/>
    </source>
</evidence>